<dbReference type="Proteomes" id="UP001230253">
    <property type="component" value="Unassembled WGS sequence"/>
</dbReference>
<name>A0ABU0C519_9BRAD</name>
<proteinExistence type="predicted"/>
<reference evidence="1 2" key="1">
    <citation type="submission" date="2023-07" db="EMBL/GenBank/DDBJ databases">
        <title>Genomic Encyclopedia of Type Strains, Phase IV (KMG-IV): sequencing the most valuable type-strain genomes for metagenomic binning, comparative biology and taxonomic classification.</title>
        <authorList>
            <person name="Goeker M."/>
        </authorList>
    </citation>
    <scope>NUCLEOTIDE SEQUENCE [LARGE SCALE GENOMIC DNA]</scope>
    <source>
        <strain evidence="1 2">DSM 11549</strain>
    </source>
</reference>
<comment type="caution">
    <text evidence="1">The sequence shown here is derived from an EMBL/GenBank/DDBJ whole genome shotgun (WGS) entry which is preliminary data.</text>
</comment>
<evidence type="ECO:0000313" key="2">
    <source>
        <dbReference type="Proteomes" id="UP001230253"/>
    </source>
</evidence>
<accession>A0ABU0C519</accession>
<organism evidence="1 2">
    <name type="scientific">Rhodopseudomonas julia</name>
    <dbReference type="NCBI Taxonomy" id="200617"/>
    <lineage>
        <taxon>Bacteria</taxon>
        <taxon>Pseudomonadati</taxon>
        <taxon>Pseudomonadota</taxon>
        <taxon>Alphaproteobacteria</taxon>
        <taxon>Hyphomicrobiales</taxon>
        <taxon>Nitrobacteraceae</taxon>
        <taxon>Rhodopseudomonas</taxon>
    </lineage>
</organism>
<dbReference type="EMBL" id="JAUSUK010000001">
    <property type="protein sequence ID" value="MDQ0325268.1"/>
    <property type="molecule type" value="Genomic_DNA"/>
</dbReference>
<gene>
    <name evidence="1" type="ORF">J2R99_001117</name>
</gene>
<keyword evidence="2" id="KW-1185">Reference proteome</keyword>
<dbReference type="RefSeq" id="WP_307153477.1">
    <property type="nucleotide sequence ID" value="NZ_JAUSUK010000001.1"/>
</dbReference>
<protein>
    <submittedName>
        <fullName evidence="1">Uncharacterized protein</fullName>
    </submittedName>
</protein>
<sequence length="53" mass="6108">MGAQTREMNDFAAEFERVSGFLRVEVEGVVPKLFPRKQKSHIVFIVMKKKALN</sequence>
<evidence type="ECO:0000313" key="1">
    <source>
        <dbReference type="EMBL" id="MDQ0325268.1"/>
    </source>
</evidence>